<dbReference type="PANTHER" id="PTHR33747:SF1">
    <property type="entry name" value="ADENYLATE CYCLASE-ASSOCIATED CAP C-TERMINAL DOMAIN-CONTAINING PROTEIN"/>
    <property type="match status" value="1"/>
</dbReference>
<dbReference type="InterPro" id="IPR048469">
    <property type="entry name" value="YchJ-like_M"/>
</dbReference>
<dbReference type="PANTHER" id="PTHR33747">
    <property type="entry name" value="UPF0225 PROTEIN SCO1677"/>
    <property type="match status" value="1"/>
</dbReference>
<evidence type="ECO:0000313" key="3">
    <source>
        <dbReference type="Proteomes" id="UP000001422"/>
    </source>
</evidence>
<feature type="domain" description="YchJ-like middle NTF2-like" evidence="1">
    <location>
        <begin position="35"/>
        <end position="129"/>
    </location>
</feature>
<dbReference type="SUPFAM" id="SSF54427">
    <property type="entry name" value="NTF2-like"/>
    <property type="match status" value="1"/>
</dbReference>
<dbReference type="STRING" id="84588.SYNW0500"/>
<sequence length="135" mass="14978">MPGGFAQDSGPCPCGGGEYSRCCGPLHRQERRAETAEQLMRSRYSAFAKGEVDYLLQTHEPTESRRALRQACRQTRWLGLSILAVDGGGAADLEGTVRFEARHREGVLVETSLFQRRGGTLAGEWFYVRAIELNS</sequence>
<evidence type="ECO:0000313" key="2">
    <source>
        <dbReference type="EMBL" id="CAE07015.1"/>
    </source>
</evidence>
<dbReference type="HOGENOM" id="CLU_099590_2_0_3"/>
<organism evidence="2 3">
    <name type="scientific">Parasynechococcus marenigrum (strain WH8102)</name>
    <dbReference type="NCBI Taxonomy" id="84588"/>
    <lineage>
        <taxon>Bacteria</taxon>
        <taxon>Bacillati</taxon>
        <taxon>Cyanobacteriota</taxon>
        <taxon>Cyanophyceae</taxon>
        <taxon>Synechococcales</taxon>
        <taxon>Prochlorococcaceae</taxon>
        <taxon>Parasynechococcus</taxon>
        <taxon>Parasynechococcus marenigrum</taxon>
    </lineage>
</organism>
<proteinExistence type="predicted"/>
<dbReference type="Gene3D" id="3.10.450.50">
    <property type="match status" value="1"/>
</dbReference>
<accession>Q7U8V9</accession>
<name>Q7U8V9_PARMW</name>
<keyword evidence="3" id="KW-1185">Reference proteome</keyword>
<dbReference type="Pfam" id="PF17775">
    <property type="entry name" value="YchJ_M-like"/>
    <property type="match status" value="1"/>
</dbReference>
<dbReference type="Proteomes" id="UP000001422">
    <property type="component" value="Chromosome"/>
</dbReference>
<dbReference type="EMBL" id="BX569690">
    <property type="protein sequence ID" value="CAE07015.1"/>
    <property type="molecule type" value="Genomic_DNA"/>
</dbReference>
<dbReference type="InterPro" id="IPR032710">
    <property type="entry name" value="NTF2-like_dom_sf"/>
</dbReference>
<gene>
    <name evidence="2" type="ordered locus">SYNW0500</name>
</gene>
<dbReference type="AlphaFoldDB" id="Q7U8V9"/>
<reference evidence="2 3" key="1">
    <citation type="journal article" date="2003" name="Nature">
        <title>The genome of a motile marine Synechococcus.</title>
        <authorList>
            <person name="Palenik B."/>
            <person name="Brahamsha B."/>
            <person name="Larimer F."/>
            <person name="Land M."/>
            <person name="Hauser L."/>
            <person name="Chain P."/>
            <person name="Lamerdin J."/>
            <person name="Regala W."/>
            <person name="Allen E.A."/>
            <person name="McCarren J."/>
            <person name="Paulsen I."/>
            <person name="Dufresne A."/>
            <person name="Partensky F."/>
            <person name="Webb E."/>
            <person name="Waterbury J."/>
        </authorList>
    </citation>
    <scope>NUCLEOTIDE SEQUENCE [LARGE SCALE GENOMIC DNA]</scope>
    <source>
        <strain evidence="2 3">WH8102</strain>
    </source>
</reference>
<evidence type="ECO:0000259" key="1">
    <source>
        <dbReference type="Pfam" id="PF17775"/>
    </source>
</evidence>
<dbReference type="KEGG" id="syw:SYNW0500"/>
<protein>
    <recommendedName>
        <fullName evidence="1">YchJ-like middle NTF2-like domain-containing protein</fullName>
    </recommendedName>
</protein>
<dbReference type="eggNOG" id="COG3012">
    <property type="taxonomic scope" value="Bacteria"/>
</dbReference>
<dbReference type="RefSeq" id="WP_011127371.1">
    <property type="nucleotide sequence ID" value="NC_005070.1"/>
</dbReference>